<evidence type="ECO:0008006" key="6">
    <source>
        <dbReference type="Google" id="ProtNLM"/>
    </source>
</evidence>
<dbReference type="GO" id="GO:0006749">
    <property type="term" value="P:glutathione metabolic process"/>
    <property type="evidence" value="ECO:0007669"/>
    <property type="project" value="TreeGrafter"/>
</dbReference>
<evidence type="ECO:0000256" key="1">
    <source>
        <dbReference type="RuleBase" id="RU003494"/>
    </source>
</evidence>
<reference evidence="4" key="1">
    <citation type="submission" date="2018-11" db="EMBL/GenBank/DDBJ databases">
        <authorList>
            <person name="Alioto T."/>
            <person name="Alioto T."/>
        </authorList>
    </citation>
    <scope>NUCLEOTIDE SEQUENCE</scope>
</reference>
<dbReference type="PANTHER" id="PTHR42673:SF4">
    <property type="entry name" value="MALEYLACETOACETATE ISOMERASE"/>
    <property type="match status" value="1"/>
</dbReference>
<evidence type="ECO:0000313" key="4">
    <source>
        <dbReference type="EMBL" id="VDH89074.1"/>
    </source>
</evidence>
<comment type="similarity">
    <text evidence="1">Belongs to the GST superfamily.</text>
</comment>
<dbReference type="CDD" id="cd00299">
    <property type="entry name" value="GST_C_family"/>
    <property type="match status" value="1"/>
</dbReference>
<dbReference type="PANTHER" id="PTHR42673">
    <property type="entry name" value="MALEYLACETOACETATE ISOMERASE"/>
    <property type="match status" value="1"/>
</dbReference>
<evidence type="ECO:0000259" key="2">
    <source>
        <dbReference type="PROSITE" id="PS50404"/>
    </source>
</evidence>
<comment type="caution">
    <text evidence="4">The sequence shown here is derived from an EMBL/GenBank/DDBJ whole genome shotgun (WGS) entry which is preliminary data.</text>
</comment>
<dbReference type="GO" id="GO:0006559">
    <property type="term" value="P:L-phenylalanine catabolic process"/>
    <property type="evidence" value="ECO:0007669"/>
    <property type="project" value="TreeGrafter"/>
</dbReference>
<dbReference type="InterPro" id="IPR010987">
    <property type="entry name" value="Glutathione-S-Trfase_C-like"/>
</dbReference>
<evidence type="ECO:0000313" key="5">
    <source>
        <dbReference type="Proteomes" id="UP000596742"/>
    </source>
</evidence>
<dbReference type="GO" id="GO:0016034">
    <property type="term" value="F:maleylacetoacetate isomerase activity"/>
    <property type="evidence" value="ECO:0007669"/>
    <property type="project" value="TreeGrafter"/>
</dbReference>
<dbReference type="SUPFAM" id="SSF47616">
    <property type="entry name" value="GST C-terminal domain-like"/>
    <property type="match status" value="1"/>
</dbReference>
<sequence>GRNYAFSLLFWGSGSIPCWKPMLVLAEKGIDYESKQISFSEKGHKGPEKFVRQKRKNKNNIFNLKDKVPTFKDGETVICESNAICFWLESMYSKQGTELIPSDPKEKAKVLQKAFESAENMQTKAMQGVLYYYWRTKEEDRKEETIKENLDNCRNELTVWDKYLGECGHDFVAGKQFTLADVFFFPFLAWAWRMSLDFNKFPNIKKYFESVRERPSVKATWPPHWNEGEAQPEKMAYLKSL</sequence>
<feature type="domain" description="GST C-terminal" evidence="3">
    <location>
        <begin position="103"/>
        <end position="236"/>
    </location>
</feature>
<dbReference type="AlphaFoldDB" id="A0A8B6BDZ8"/>
<dbReference type="SUPFAM" id="SSF52833">
    <property type="entry name" value="Thioredoxin-like"/>
    <property type="match status" value="1"/>
</dbReference>
<gene>
    <name evidence="4" type="ORF">MGAL_10B042875</name>
</gene>
<dbReference type="Gene3D" id="3.40.30.10">
    <property type="entry name" value="Glutaredoxin"/>
    <property type="match status" value="1"/>
</dbReference>
<feature type="domain" description="GST N-terminal" evidence="2">
    <location>
        <begin position="5"/>
        <end position="96"/>
    </location>
</feature>
<feature type="non-terminal residue" evidence="4">
    <location>
        <position position="1"/>
    </location>
</feature>
<name>A0A8B6BDZ8_MYTGA</name>
<dbReference type="SFLD" id="SFLDS00019">
    <property type="entry name" value="Glutathione_Transferase_(cytos"/>
    <property type="match status" value="1"/>
</dbReference>
<accession>A0A8B6BDZ8</accession>
<dbReference type="PROSITE" id="PS50405">
    <property type="entry name" value="GST_CTER"/>
    <property type="match status" value="1"/>
</dbReference>
<dbReference type="OrthoDB" id="2309723at2759"/>
<dbReference type="InterPro" id="IPR036249">
    <property type="entry name" value="Thioredoxin-like_sf"/>
</dbReference>
<dbReference type="Pfam" id="PF00043">
    <property type="entry name" value="GST_C"/>
    <property type="match status" value="1"/>
</dbReference>
<proteinExistence type="inferred from homology"/>
<organism evidence="4 5">
    <name type="scientific">Mytilus galloprovincialis</name>
    <name type="common">Mediterranean mussel</name>
    <dbReference type="NCBI Taxonomy" id="29158"/>
    <lineage>
        <taxon>Eukaryota</taxon>
        <taxon>Metazoa</taxon>
        <taxon>Spiralia</taxon>
        <taxon>Lophotrochozoa</taxon>
        <taxon>Mollusca</taxon>
        <taxon>Bivalvia</taxon>
        <taxon>Autobranchia</taxon>
        <taxon>Pteriomorphia</taxon>
        <taxon>Mytilida</taxon>
        <taxon>Mytiloidea</taxon>
        <taxon>Mytilidae</taxon>
        <taxon>Mytilinae</taxon>
        <taxon>Mytilus</taxon>
    </lineage>
</organism>
<dbReference type="Proteomes" id="UP000596742">
    <property type="component" value="Unassembled WGS sequence"/>
</dbReference>
<dbReference type="InterPro" id="IPR004045">
    <property type="entry name" value="Glutathione_S-Trfase_N"/>
</dbReference>
<dbReference type="InterPro" id="IPR040079">
    <property type="entry name" value="Glutathione_S-Trfase"/>
</dbReference>
<protein>
    <recommendedName>
        <fullName evidence="6">Glutathione S-transferase</fullName>
    </recommendedName>
</protein>
<dbReference type="GO" id="GO:0004364">
    <property type="term" value="F:glutathione transferase activity"/>
    <property type="evidence" value="ECO:0007669"/>
    <property type="project" value="TreeGrafter"/>
</dbReference>
<dbReference type="GO" id="GO:0005739">
    <property type="term" value="C:mitochondrion"/>
    <property type="evidence" value="ECO:0007669"/>
    <property type="project" value="TreeGrafter"/>
</dbReference>
<evidence type="ECO:0000259" key="3">
    <source>
        <dbReference type="PROSITE" id="PS50405"/>
    </source>
</evidence>
<dbReference type="CDD" id="cd00570">
    <property type="entry name" value="GST_N_family"/>
    <property type="match status" value="1"/>
</dbReference>
<dbReference type="InterPro" id="IPR004046">
    <property type="entry name" value="GST_C"/>
</dbReference>
<dbReference type="PROSITE" id="PS50404">
    <property type="entry name" value="GST_NTER"/>
    <property type="match status" value="1"/>
</dbReference>
<dbReference type="Gene3D" id="1.20.1050.10">
    <property type="match status" value="1"/>
</dbReference>
<dbReference type="InterPro" id="IPR036282">
    <property type="entry name" value="Glutathione-S-Trfase_C_sf"/>
</dbReference>
<dbReference type="EMBL" id="UYJE01000007">
    <property type="protein sequence ID" value="VDH89074.1"/>
    <property type="molecule type" value="Genomic_DNA"/>
</dbReference>
<dbReference type="SFLD" id="SFLDG00358">
    <property type="entry name" value="Main_(cytGST)"/>
    <property type="match status" value="1"/>
</dbReference>
<keyword evidence="5" id="KW-1185">Reference proteome</keyword>
<dbReference type="Pfam" id="PF02798">
    <property type="entry name" value="GST_N"/>
    <property type="match status" value="1"/>
</dbReference>